<dbReference type="Proteomes" id="UP000319908">
    <property type="component" value="Unassembled WGS sequence"/>
</dbReference>
<name>A0A5C6C1X7_9BACT</name>
<proteinExistence type="predicted"/>
<organism evidence="1 2">
    <name type="scientific">Allorhodopirellula heiligendammensis</name>
    <dbReference type="NCBI Taxonomy" id="2714739"/>
    <lineage>
        <taxon>Bacteria</taxon>
        <taxon>Pseudomonadati</taxon>
        <taxon>Planctomycetota</taxon>
        <taxon>Planctomycetia</taxon>
        <taxon>Pirellulales</taxon>
        <taxon>Pirellulaceae</taxon>
        <taxon>Allorhodopirellula</taxon>
    </lineage>
</organism>
<dbReference type="AlphaFoldDB" id="A0A5C6C1X7"/>
<comment type="caution">
    <text evidence="1">The sequence shown here is derived from an EMBL/GenBank/DDBJ whole genome shotgun (WGS) entry which is preliminary data.</text>
</comment>
<protein>
    <submittedName>
        <fullName evidence="1">Uncharacterized protein</fullName>
    </submittedName>
</protein>
<reference evidence="1 2" key="1">
    <citation type="journal article" date="2020" name="Antonie Van Leeuwenhoek">
        <title>Rhodopirellula heiligendammensis sp. nov., Rhodopirellula pilleata sp. nov., and Rhodopirellula solitaria sp. nov. isolated from natural or artificial marine surfaces in Northern Germany and California, USA, and emended description of the genus Rhodopirellula.</title>
        <authorList>
            <person name="Kallscheuer N."/>
            <person name="Wiegand S."/>
            <person name="Jogler M."/>
            <person name="Boedeker C."/>
            <person name="Peeters S.H."/>
            <person name="Rast P."/>
            <person name="Heuer A."/>
            <person name="Jetten M.S.M."/>
            <person name="Rohde M."/>
            <person name="Jogler C."/>
        </authorList>
    </citation>
    <scope>NUCLEOTIDE SEQUENCE [LARGE SCALE GENOMIC DNA]</scope>
    <source>
        <strain evidence="1 2">Poly21</strain>
    </source>
</reference>
<gene>
    <name evidence="1" type="ORF">Poly21_01500</name>
</gene>
<evidence type="ECO:0000313" key="2">
    <source>
        <dbReference type="Proteomes" id="UP000319908"/>
    </source>
</evidence>
<keyword evidence="2" id="KW-1185">Reference proteome</keyword>
<evidence type="ECO:0000313" key="1">
    <source>
        <dbReference type="EMBL" id="TWU17997.1"/>
    </source>
</evidence>
<sequence length="31" mass="3607">MELFSLLVVMALSLPDVLPLLMTIVYRIRCR</sequence>
<accession>A0A5C6C1X7</accession>
<dbReference type="EMBL" id="SJPU01000001">
    <property type="protein sequence ID" value="TWU17997.1"/>
    <property type="molecule type" value="Genomic_DNA"/>
</dbReference>